<gene>
    <name evidence="1" type="ORF">PoB_002916700</name>
</gene>
<dbReference type="AlphaFoldDB" id="A0AAV4A5X7"/>
<dbReference type="PANTHER" id="PTHR47018:SF1">
    <property type="entry name" value="TESMIN_TSO1-LIKE CXC DOMAIN-CONTAINING PROTEIN"/>
    <property type="match status" value="1"/>
</dbReference>
<evidence type="ECO:0000313" key="1">
    <source>
        <dbReference type="EMBL" id="GFO02662.1"/>
    </source>
</evidence>
<name>A0AAV4A5X7_9GAST</name>
<comment type="caution">
    <text evidence="1">The sequence shown here is derived from an EMBL/GenBank/DDBJ whole genome shotgun (WGS) entry which is preliminary data.</text>
</comment>
<dbReference type="Proteomes" id="UP000735302">
    <property type="component" value="Unassembled WGS sequence"/>
</dbReference>
<proteinExistence type="predicted"/>
<evidence type="ECO:0000313" key="2">
    <source>
        <dbReference type="Proteomes" id="UP000735302"/>
    </source>
</evidence>
<organism evidence="1 2">
    <name type="scientific">Plakobranchus ocellatus</name>
    <dbReference type="NCBI Taxonomy" id="259542"/>
    <lineage>
        <taxon>Eukaryota</taxon>
        <taxon>Metazoa</taxon>
        <taxon>Spiralia</taxon>
        <taxon>Lophotrochozoa</taxon>
        <taxon>Mollusca</taxon>
        <taxon>Gastropoda</taxon>
        <taxon>Heterobranchia</taxon>
        <taxon>Euthyneura</taxon>
        <taxon>Panpulmonata</taxon>
        <taxon>Sacoglossa</taxon>
        <taxon>Placobranchoidea</taxon>
        <taxon>Plakobranchidae</taxon>
        <taxon>Plakobranchus</taxon>
    </lineage>
</organism>
<sequence length="432" mass="48321">MVAGPELARIIEEFEVNCLDGGTGKASTTNLKHHEHTASALVKFSKKVGALVQVFEEMGNPFMEESEDLLVLDSRDIADPAIVQSVRSIEKTGQDQYDNQRSGERRWITTTTTTCGEAPLVDINILDGAAVINMLKPIGIKPFQEYADHIFLPFIKSQLRNVTRIDIVWDVYLEDSLKSTIREIRGRGIRRRVAPPNAIPSNWQEFLRLADSKTELFEFLAHQVVENLYGDKDIFTTCGQNVLCSRVHTDISSLAPCTHEEADTRMLLHALDSANKGHRRIMLRTVDTDVIVLAVSTAVCLADTEIWVAFGTGEHLRYIPAHDIAKELGYEKARAFPMFHAFTGCDTVSSFAGRGKKTAFDIWKSFDEVTPVFSSLLTDPSTFNDDCMSVLEAYVVLLYDHTCTETARKNIFTTKDRSMDNIPPTKAACYST</sequence>
<protein>
    <submittedName>
        <fullName evidence="1">Uncharacterized protein</fullName>
    </submittedName>
</protein>
<keyword evidence="2" id="KW-1185">Reference proteome</keyword>
<dbReference type="EMBL" id="BLXT01003614">
    <property type="protein sequence ID" value="GFO02662.1"/>
    <property type="molecule type" value="Genomic_DNA"/>
</dbReference>
<accession>A0AAV4A5X7</accession>
<dbReference type="PANTHER" id="PTHR47018">
    <property type="entry name" value="CXC DOMAIN-CONTAINING PROTEIN-RELATED"/>
    <property type="match status" value="1"/>
</dbReference>
<reference evidence="1 2" key="1">
    <citation type="journal article" date="2021" name="Elife">
        <title>Chloroplast acquisition without the gene transfer in kleptoplastic sea slugs, Plakobranchus ocellatus.</title>
        <authorList>
            <person name="Maeda T."/>
            <person name="Takahashi S."/>
            <person name="Yoshida T."/>
            <person name="Shimamura S."/>
            <person name="Takaki Y."/>
            <person name="Nagai Y."/>
            <person name="Toyoda A."/>
            <person name="Suzuki Y."/>
            <person name="Arimoto A."/>
            <person name="Ishii H."/>
            <person name="Satoh N."/>
            <person name="Nishiyama T."/>
            <person name="Hasebe M."/>
            <person name="Maruyama T."/>
            <person name="Minagawa J."/>
            <person name="Obokata J."/>
            <person name="Shigenobu S."/>
        </authorList>
    </citation>
    <scope>NUCLEOTIDE SEQUENCE [LARGE SCALE GENOMIC DNA]</scope>
</reference>